<keyword evidence="4 5" id="KW-0472">Membrane</keyword>
<name>A0A8J3MA76_9RHOB</name>
<dbReference type="SUPFAM" id="SSF161084">
    <property type="entry name" value="MAPEG domain-like"/>
    <property type="match status" value="1"/>
</dbReference>
<keyword evidence="2 5" id="KW-0812">Transmembrane</keyword>
<evidence type="ECO:0000256" key="1">
    <source>
        <dbReference type="ARBA" id="ARBA00004370"/>
    </source>
</evidence>
<feature type="transmembrane region" description="Helical" evidence="5">
    <location>
        <begin position="7"/>
        <end position="26"/>
    </location>
</feature>
<evidence type="ECO:0000256" key="5">
    <source>
        <dbReference type="SAM" id="Phobius"/>
    </source>
</evidence>
<reference evidence="6" key="2">
    <citation type="submission" date="2020-09" db="EMBL/GenBank/DDBJ databases">
        <authorList>
            <person name="Sun Q."/>
            <person name="Kim S."/>
        </authorList>
    </citation>
    <scope>NUCLEOTIDE SEQUENCE</scope>
    <source>
        <strain evidence="6">KCTC 42650</strain>
    </source>
</reference>
<gene>
    <name evidence="6" type="ORF">GCM10017056_51670</name>
</gene>
<evidence type="ECO:0008006" key="8">
    <source>
        <dbReference type="Google" id="ProtNLM"/>
    </source>
</evidence>
<evidence type="ECO:0000313" key="7">
    <source>
        <dbReference type="Proteomes" id="UP000626220"/>
    </source>
</evidence>
<dbReference type="GO" id="GO:0016020">
    <property type="term" value="C:membrane"/>
    <property type="evidence" value="ECO:0007669"/>
    <property type="project" value="UniProtKB-SubCell"/>
</dbReference>
<organism evidence="6 7">
    <name type="scientific">Seohaeicola zhoushanensis</name>
    <dbReference type="NCBI Taxonomy" id="1569283"/>
    <lineage>
        <taxon>Bacteria</taxon>
        <taxon>Pseudomonadati</taxon>
        <taxon>Pseudomonadota</taxon>
        <taxon>Alphaproteobacteria</taxon>
        <taxon>Rhodobacterales</taxon>
        <taxon>Roseobacteraceae</taxon>
        <taxon>Seohaeicola</taxon>
    </lineage>
</organism>
<dbReference type="InterPro" id="IPR001129">
    <property type="entry name" value="Membr-assoc_MAPEG"/>
</dbReference>
<evidence type="ECO:0000256" key="4">
    <source>
        <dbReference type="ARBA" id="ARBA00023136"/>
    </source>
</evidence>
<accession>A0A8J3MA76</accession>
<reference evidence="6" key="1">
    <citation type="journal article" date="2014" name="Int. J. Syst. Evol. Microbiol.">
        <title>Complete genome sequence of Corynebacterium casei LMG S-19264T (=DSM 44701T), isolated from a smear-ripened cheese.</title>
        <authorList>
            <consortium name="US DOE Joint Genome Institute (JGI-PGF)"/>
            <person name="Walter F."/>
            <person name="Albersmeier A."/>
            <person name="Kalinowski J."/>
            <person name="Ruckert C."/>
        </authorList>
    </citation>
    <scope>NUCLEOTIDE SEQUENCE</scope>
    <source>
        <strain evidence="6">KCTC 42650</strain>
    </source>
</reference>
<comment type="caution">
    <text evidence="6">The sequence shown here is derived from an EMBL/GenBank/DDBJ whole genome shotgun (WGS) entry which is preliminary data.</text>
</comment>
<feature type="transmembrane region" description="Helical" evidence="5">
    <location>
        <begin position="138"/>
        <end position="159"/>
    </location>
</feature>
<dbReference type="Proteomes" id="UP000626220">
    <property type="component" value="Unassembled WGS sequence"/>
</dbReference>
<sequence length="160" mass="17290">MDRRGRILIGMAGGALWALAVVWGAQRAGLAFMTPLVGVPLAMAPVGLVMTLMIARLAQRRFFDDDIIDGEDFPQGSPAWIDQRVLSNTSEQAVLALLIWPFVALTLGGQVVVVLGFAFALSRIAFWLGYHAAPPLRAFGFAATFYTTALAALWSLAVWL</sequence>
<dbReference type="Gene3D" id="1.20.120.550">
    <property type="entry name" value="Membrane associated eicosanoid/glutathione metabolism-like domain"/>
    <property type="match status" value="1"/>
</dbReference>
<protein>
    <recommendedName>
        <fullName evidence="8">MAPEG family protein</fullName>
    </recommendedName>
</protein>
<dbReference type="InterPro" id="IPR023352">
    <property type="entry name" value="MAPEG-like_dom_sf"/>
</dbReference>
<evidence type="ECO:0000256" key="3">
    <source>
        <dbReference type="ARBA" id="ARBA00022989"/>
    </source>
</evidence>
<keyword evidence="3 5" id="KW-1133">Transmembrane helix</keyword>
<comment type="subcellular location">
    <subcellularLocation>
        <location evidence="1">Membrane</location>
    </subcellularLocation>
</comment>
<dbReference type="EMBL" id="BNCJ01000040">
    <property type="protein sequence ID" value="GHF74702.1"/>
    <property type="molecule type" value="Genomic_DNA"/>
</dbReference>
<feature type="transmembrane region" description="Helical" evidence="5">
    <location>
        <begin position="32"/>
        <end position="55"/>
    </location>
</feature>
<dbReference type="RefSeq" id="WP_189683027.1">
    <property type="nucleotide sequence ID" value="NZ_BNCJ01000040.1"/>
</dbReference>
<proteinExistence type="predicted"/>
<feature type="transmembrane region" description="Helical" evidence="5">
    <location>
        <begin position="93"/>
        <end position="126"/>
    </location>
</feature>
<keyword evidence="7" id="KW-1185">Reference proteome</keyword>
<evidence type="ECO:0000313" key="6">
    <source>
        <dbReference type="EMBL" id="GHF74702.1"/>
    </source>
</evidence>
<evidence type="ECO:0000256" key="2">
    <source>
        <dbReference type="ARBA" id="ARBA00022692"/>
    </source>
</evidence>
<dbReference type="Pfam" id="PF01124">
    <property type="entry name" value="MAPEG"/>
    <property type="match status" value="1"/>
</dbReference>
<dbReference type="AlphaFoldDB" id="A0A8J3MA76"/>